<dbReference type="InterPro" id="IPR027417">
    <property type="entry name" value="P-loop_NTPase"/>
</dbReference>
<dbReference type="InterPro" id="IPR059206">
    <property type="entry name" value="Sll1717-like"/>
</dbReference>
<protein>
    <recommendedName>
        <fullName evidence="3">AAA ATPase domain-containing protein</fullName>
    </recommendedName>
</protein>
<dbReference type="SUPFAM" id="SSF52540">
    <property type="entry name" value="P-loop containing nucleoside triphosphate hydrolases"/>
    <property type="match status" value="1"/>
</dbReference>
<name>A0ABQ4NI45_9RHOB</name>
<dbReference type="Proteomes" id="UP000786693">
    <property type="component" value="Unassembled WGS sequence"/>
</dbReference>
<organism evidence="1 2">
    <name type="scientific">Jannaschia pagri</name>
    <dbReference type="NCBI Taxonomy" id="2829797"/>
    <lineage>
        <taxon>Bacteria</taxon>
        <taxon>Pseudomonadati</taxon>
        <taxon>Pseudomonadota</taxon>
        <taxon>Alphaproteobacteria</taxon>
        <taxon>Rhodobacterales</taxon>
        <taxon>Roseobacteraceae</taxon>
        <taxon>Jannaschia</taxon>
    </lineage>
</organism>
<evidence type="ECO:0000313" key="2">
    <source>
        <dbReference type="Proteomes" id="UP000786693"/>
    </source>
</evidence>
<evidence type="ECO:0000313" key="1">
    <source>
        <dbReference type="EMBL" id="GIT94101.1"/>
    </source>
</evidence>
<sequence length="488" mass="55021">MDKISLRNLNDFGRTAAEDEPVIDYFLSTPAVDKILAGNILLVLGRKGSGKTALVKHFTETLSNDHGSPVSLRNYPWSAHAELVDKGASESEAYVASWRLLIAIRMASHVVRRGQGRPYTDARSALEKFLMRNFGSTDPETQSIVQQQKLNVEGLSIGPQIAGIALGSINLRREATDRVLGAELNALTNSILNDVSTVVAELGIDRLYMHFDELDQGLDRLNEQRKFMIVGLILAAREISRASNLRANICPVVYLRTDIWDQITFSDKNKITRNSAHSLRWDSSSLKSLVEIRLTKKLGTPVVWSQIEDMEKMRGSQAKFDHVVARTLMRPRDIIQFLNEALEVARERDVEPLIFVNDDINRCRGAYSEYLKEELDDEVSPHWPKWDDALAVCSKTETITFDRANFIANYQTMRSKEDDLSADEALEELYRFSVIGYQTRMGAGGSGWAFRYLNPNAKWDPSVSRLKVHLGLKEFARLKEERGSNGDA</sequence>
<comment type="caution">
    <text evidence="1">The sequence shown here is derived from an EMBL/GenBank/DDBJ whole genome shotgun (WGS) entry which is preliminary data.</text>
</comment>
<reference evidence="1 2" key="1">
    <citation type="submission" date="2021-05" db="EMBL/GenBank/DDBJ databases">
        <title>Bacteria Genome sequencing.</title>
        <authorList>
            <person name="Takabe Y."/>
            <person name="Nakajima Y."/>
            <person name="Suzuki S."/>
            <person name="Shiozaki T."/>
        </authorList>
    </citation>
    <scope>NUCLEOTIDE SEQUENCE [LARGE SCALE GENOMIC DNA]</scope>
    <source>
        <strain evidence="1 2">AI_62</strain>
    </source>
</reference>
<proteinExistence type="predicted"/>
<dbReference type="RefSeq" id="WP_220747597.1">
    <property type="nucleotide sequence ID" value="NZ_BPFH01000001.1"/>
</dbReference>
<dbReference type="EMBL" id="BPFH01000001">
    <property type="protein sequence ID" value="GIT94101.1"/>
    <property type="molecule type" value="Genomic_DNA"/>
</dbReference>
<dbReference type="NCBIfam" id="NF047389">
    <property type="entry name" value="ATPase_Sll1717"/>
    <property type="match status" value="1"/>
</dbReference>
<evidence type="ECO:0008006" key="3">
    <source>
        <dbReference type="Google" id="ProtNLM"/>
    </source>
</evidence>
<gene>
    <name evidence="1" type="ORF">JANAI62_07240</name>
</gene>
<keyword evidence="2" id="KW-1185">Reference proteome</keyword>
<accession>A0ABQ4NI45</accession>